<evidence type="ECO:0000313" key="3">
    <source>
        <dbReference type="Proteomes" id="UP000000641"/>
    </source>
</evidence>
<gene>
    <name evidence="2" type="ordered locus">Tpen_0525</name>
</gene>
<accession>A1RXK1</accession>
<evidence type="ECO:0008006" key="4">
    <source>
        <dbReference type="Google" id="ProtNLM"/>
    </source>
</evidence>
<dbReference type="KEGG" id="tpe:Tpen_0525"/>
<proteinExistence type="inferred from homology"/>
<dbReference type="EMBL" id="CP000505">
    <property type="protein sequence ID" value="ABL77931.1"/>
    <property type="molecule type" value="Genomic_DNA"/>
</dbReference>
<protein>
    <recommendedName>
        <fullName evidence="4">Transcription factor Pcc1</fullName>
    </recommendedName>
</protein>
<dbReference type="Pfam" id="PF09341">
    <property type="entry name" value="Pcc1"/>
    <property type="match status" value="1"/>
</dbReference>
<keyword evidence="3" id="KW-1185">Reference proteome</keyword>
<evidence type="ECO:0000313" key="2">
    <source>
        <dbReference type="EMBL" id="ABL77931.1"/>
    </source>
</evidence>
<reference evidence="3" key="1">
    <citation type="journal article" date="2008" name="J. Bacteriol.">
        <title>Genome sequence of Thermofilum pendens reveals an exceptional loss of biosynthetic pathways without genome reduction.</title>
        <authorList>
            <person name="Anderson I."/>
            <person name="Rodriguez J."/>
            <person name="Susanti D."/>
            <person name="Porat I."/>
            <person name="Reich C."/>
            <person name="Ulrich L.E."/>
            <person name="Elkins J.G."/>
            <person name="Mavromatis K."/>
            <person name="Lykidis A."/>
            <person name="Kim E."/>
            <person name="Thompson L.S."/>
            <person name="Nolan M."/>
            <person name="Land M."/>
            <person name="Copeland A."/>
            <person name="Lapidus A."/>
            <person name="Lucas S."/>
            <person name="Detter C."/>
            <person name="Zhulin I.B."/>
            <person name="Olsen G.J."/>
            <person name="Whitman W."/>
            <person name="Mukhopadhyay B."/>
            <person name="Bristow J."/>
            <person name="Kyrpides N."/>
        </authorList>
    </citation>
    <scope>NUCLEOTIDE SEQUENCE [LARGE SCALE GENOMIC DNA]</scope>
    <source>
        <strain evidence="3">DSM 2475 / Hrk 5</strain>
    </source>
</reference>
<dbReference type="Proteomes" id="UP000000641">
    <property type="component" value="Chromosome"/>
</dbReference>
<name>A1RXK1_THEPD</name>
<dbReference type="Gene3D" id="3.30.310.50">
    <property type="entry name" value="Alpha-D-phosphohexomutase, C-terminal domain"/>
    <property type="match status" value="1"/>
</dbReference>
<evidence type="ECO:0000256" key="1">
    <source>
        <dbReference type="ARBA" id="ARBA00007073"/>
    </source>
</evidence>
<dbReference type="NCBIfam" id="NF011470">
    <property type="entry name" value="PRK14887.1"/>
    <property type="match status" value="1"/>
</dbReference>
<comment type="similarity">
    <text evidence="1">Belongs to the CTAG/PCC1 family.</text>
</comment>
<sequence>MHASCACVSKSGAPLKAVVRVLGTEEEVSIIYRSLKPETEEVPRYRSKVSLSVEGGSLTLTIVSSKVSSLRASLNTYSRILLALLEIQGVVGEGARLRDSPPE</sequence>
<dbReference type="eggNOG" id="arCOG04414">
    <property type="taxonomic scope" value="Archaea"/>
</dbReference>
<dbReference type="EnsemblBacteria" id="ABL77931">
    <property type="protein sequence ID" value="ABL77931"/>
    <property type="gene ID" value="Tpen_0525"/>
</dbReference>
<dbReference type="STRING" id="368408.Tpen_0525"/>
<dbReference type="AlphaFoldDB" id="A1RXK1"/>
<dbReference type="InterPro" id="IPR015419">
    <property type="entry name" value="CTAG/Pcc1"/>
</dbReference>
<dbReference type="HOGENOM" id="CLU_2257509_0_0_2"/>
<organism evidence="2 3">
    <name type="scientific">Thermofilum pendens (strain DSM 2475 / Hrk 5)</name>
    <dbReference type="NCBI Taxonomy" id="368408"/>
    <lineage>
        <taxon>Archaea</taxon>
        <taxon>Thermoproteota</taxon>
        <taxon>Thermoprotei</taxon>
        <taxon>Thermofilales</taxon>
        <taxon>Thermofilaceae</taxon>
        <taxon>Thermofilum</taxon>
    </lineage>
</organism>